<reference evidence="1" key="1">
    <citation type="submission" date="2021-05" db="EMBL/GenBank/DDBJ databases">
        <authorList>
            <person name="Pietrasiak N."/>
            <person name="Ward R."/>
            <person name="Stajich J.E."/>
            <person name="Kurbessoian T."/>
        </authorList>
    </citation>
    <scope>NUCLEOTIDE SEQUENCE</scope>
    <source>
        <strain evidence="1">CPER-KK1</strain>
    </source>
</reference>
<sequence>MPLPWQNPLPLDEYITSRVVIYYYSGRWIPIKYCRLIKAIELYRNAKLEGREIFIFPADFNSDDFSELDKNN</sequence>
<dbReference type="AlphaFoldDB" id="A0A951PQ08"/>
<accession>A0A951PQ08</accession>
<reference evidence="1" key="2">
    <citation type="journal article" date="2022" name="Microbiol. Resour. Announc.">
        <title>Metagenome Sequencing to Explore Phylogenomics of Terrestrial Cyanobacteria.</title>
        <authorList>
            <person name="Ward R.D."/>
            <person name="Stajich J.E."/>
            <person name="Johansen J.R."/>
            <person name="Huntemann M."/>
            <person name="Clum A."/>
            <person name="Foster B."/>
            <person name="Foster B."/>
            <person name="Roux S."/>
            <person name="Palaniappan K."/>
            <person name="Varghese N."/>
            <person name="Mukherjee S."/>
            <person name="Reddy T.B.K."/>
            <person name="Daum C."/>
            <person name="Copeland A."/>
            <person name="Chen I.A."/>
            <person name="Ivanova N.N."/>
            <person name="Kyrpides N.C."/>
            <person name="Shapiro N."/>
            <person name="Eloe-Fadrosh E.A."/>
            <person name="Pietrasiak N."/>
        </authorList>
    </citation>
    <scope>NUCLEOTIDE SEQUENCE</scope>
    <source>
        <strain evidence="1">CPER-KK1</strain>
    </source>
</reference>
<evidence type="ECO:0000313" key="1">
    <source>
        <dbReference type="EMBL" id="MBW4547940.1"/>
    </source>
</evidence>
<dbReference type="EMBL" id="JAHHIF010000051">
    <property type="protein sequence ID" value="MBW4547940.1"/>
    <property type="molecule type" value="Genomic_DNA"/>
</dbReference>
<dbReference type="Proteomes" id="UP000753908">
    <property type="component" value="Unassembled WGS sequence"/>
</dbReference>
<organism evidence="1 2">
    <name type="scientific">Symplocastrum torsivum CPER-KK1</name>
    <dbReference type="NCBI Taxonomy" id="450513"/>
    <lineage>
        <taxon>Bacteria</taxon>
        <taxon>Bacillati</taxon>
        <taxon>Cyanobacteriota</taxon>
        <taxon>Cyanophyceae</taxon>
        <taxon>Oscillatoriophycideae</taxon>
        <taxon>Oscillatoriales</taxon>
        <taxon>Microcoleaceae</taxon>
        <taxon>Symplocastrum</taxon>
    </lineage>
</organism>
<protein>
    <submittedName>
        <fullName evidence="1">Uncharacterized protein</fullName>
    </submittedName>
</protein>
<evidence type="ECO:0000313" key="2">
    <source>
        <dbReference type="Proteomes" id="UP000753908"/>
    </source>
</evidence>
<comment type="caution">
    <text evidence="1">The sequence shown here is derived from an EMBL/GenBank/DDBJ whole genome shotgun (WGS) entry which is preliminary data.</text>
</comment>
<gene>
    <name evidence="1" type="ORF">KME25_26385</name>
</gene>
<name>A0A951PQ08_9CYAN</name>
<proteinExistence type="predicted"/>